<keyword evidence="22" id="KW-1185">Reference proteome</keyword>
<evidence type="ECO:0000256" key="17">
    <source>
        <dbReference type="ARBA" id="ARBA00048679"/>
    </source>
</evidence>
<dbReference type="GO" id="GO:0005886">
    <property type="term" value="C:plasma membrane"/>
    <property type="evidence" value="ECO:0007669"/>
    <property type="project" value="UniProtKB-SubCell"/>
</dbReference>
<dbReference type="Gene3D" id="3.80.10.10">
    <property type="entry name" value="Ribonuclease Inhibitor"/>
    <property type="match status" value="2"/>
</dbReference>
<keyword evidence="6 19" id="KW-0812">Transmembrane</keyword>
<proteinExistence type="predicted"/>
<dbReference type="InterPro" id="IPR011009">
    <property type="entry name" value="Kinase-like_dom_sf"/>
</dbReference>
<keyword evidence="11 18" id="KW-0067">ATP-binding</keyword>
<keyword evidence="12 19" id="KW-1133">Transmembrane helix</keyword>
<dbReference type="FunFam" id="3.80.10.10:FF:000221">
    <property type="entry name" value="Leucine-rich repeat receptor-like protein kinase PXL1"/>
    <property type="match status" value="1"/>
</dbReference>
<organism evidence="21 22">
    <name type="scientific">Zingiber officinale</name>
    <name type="common">Ginger</name>
    <name type="synonym">Amomum zingiber</name>
    <dbReference type="NCBI Taxonomy" id="94328"/>
    <lineage>
        <taxon>Eukaryota</taxon>
        <taxon>Viridiplantae</taxon>
        <taxon>Streptophyta</taxon>
        <taxon>Embryophyta</taxon>
        <taxon>Tracheophyta</taxon>
        <taxon>Spermatophyta</taxon>
        <taxon>Magnoliopsida</taxon>
        <taxon>Liliopsida</taxon>
        <taxon>Zingiberales</taxon>
        <taxon>Zingiberaceae</taxon>
        <taxon>Zingiber</taxon>
    </lineage>
</organism>
<dbReference type="PROSITE" id="PS51450">
    <property type="entry name" value="LRR"/>
    <property type="match status" value="1"/>
</dbReference>
<dbReference type="FunFam" id="3.30.200.20:FF:000039">
    <property type="entry name" value="receptor-like protein kinase FERONIA"/>
    <property type="match status" value="1"/>
</dbReference>
<keyword evidence="13 19" id="KW-0472">Membrane</keyword>
<keyword evidence="7" id="KW-0732">Signal</keyword>
<gene>
    <name evidence="21" type="ORF">ZIOFF_023286</name>
</gene>
<evidence type="ECO:0000256" key="2">
    <source>
        <dbReference type="ARBA" id="ARBA00012513"/>
    </source>
</evidence>
<evidence type="ECO:0000256" key="1">
    <source>
        <dbReference type="ARBA" id="ARBA00004162"/>
    </source>
</evidence>
<evidence type="ECO:0000256" key="15">
    <source>
        <dbReference type="ARBA" id="ARBA00023180"/>
    </source>
</evidence>
<dbReference type="Gene3D" id="3.30.200.20">
    <property type="entry name" value="Phosphorylase Kinase, domain 1"/>
    <property type="match status" value="1"/>
</dbReference>
<keyword evidence="5" id="KW-0808">Transferase</keyword>
<evidence type="ECO:0000313" key="21">
    <source>
        <dbReference type="EMBL" id="KAG6519778.1"/>
    </source>
</evidence>
<name>A0A8J5H470_ZINOF</name>
<dbReference type="Proteomes" id="UP000734854">
    <property type="component" value="Unassembled WGS sequence"/>
</dbReference>
<evidence type="ECO:0000256" key="9">
    <source>
        <dbReference type="ARBA" id="ARBA00022741"/>
    </source>
</evidence>
<dbReference type="CDD" id="cd14066">
    <property type="entry name" value="STKc_IRAK"/>
    <property type="match status" value="1"/>
</dbReference>
<evidence type="ECO:0000256" key="18">
    <source>
        <dbReference type="PROSITE-ProRule" id="PRU10141"/>
    </source>
</evidence>
<keyword evidence="8" id="KW-0677">Repeat</keyword>
<dbReference type="GO" id="GO:0005524">
    <property type="term" value="F:ATP binding"/>
    <property type="evidence" value="ECO:0007669"/>
    <property type="project" value="UniProtKB-UniRule"/>
</dbReference>
<keyword evidence="3" id="KW-0723">Serine/threonine-protein kinase</keyword>
<dbReference type="FunFam" id="3.80.10.10:FF:000830">
    <property type="entry name" value="Predicted protein"/>
    <property type="match status" value="1"/>
</dbReference>
<keyword evidence="10" id="KW-0418">Kinase</keyword>
<dbReference type="SUPFAM" id="SSF56112">
    <property type="entry name" value="Protein kinase-like (PK-like)"/>
    <property type="match status" value="1"/>
</dbReference>
<evidence type="ECO:0000256" key="4">
    <source>
        <dbReference type="ARBA" id="ARBA00022614"/>
    </source>
</evidence>
<evidence type="ECO:0000256" key="3">
    <source>
        <dbReference type="ARBA" id="ARBA00022527"/>
    </source>
</evidence>
<dbReference type="Gene3D" id="1.10.510.10">
    <property type="entry name" value="Transferase(Phosphotransferase) domain 1"/>
    <property type="match status" value="1"/>
</dbReference>
<evidence type="ECO:0000256" key="16">
    <source>
        <dbReference type="ARBA" id="ARBA00047899"/>
    </source>
</evidence>
<accession>A0A8J5H470</accession>
<dbReference type="InterPro" id="IPR001245">
    <property type="entry name" value="Ser-Thr/Tyr_kinase_cat_dom"/>
</dbReference>
<comment type="subcellular location">
    <subcellularLocation>
        <location evidence="1">Cell membrane</location>
        <topology evidence="1">Single-pass membrane protein</topology>
    </subcellularLocation>
</comment>
<dbReference type="AlphaFoldDB" id="A0A8J5H470"/>
<reference evidence="21 22" key="1">
    <citation type="submission" date="2020-08" db="EMBL/GenBank/DDBJ databases">
        <title>Plant Genome Project.</title>
        <authorList>
            <person name="Zhang R.-G."/>
        </authorList>
    </citation>
    <scope>NUCLEOTIDE SEQUENCE [LARGE SCALE GENOMIC DNA]</scope>
    <source>
        <tissue evidence="21">Rhizome</tissue>
    </source>
</reference>
<evidence type="ECO:0000256" key="6">
    <source>
        <dbReference type="ARBA" id="ARBA00022692"/>
    </source>
</evidence>
<evidence type="ECO:0000313" key="22">
    <source>
        <dbReference type="Proteomes" id="UP000734854"/>
    </source>
</evidence>
<dbReference type="InterPro" id="IPR032675">
    <property type="entry name" value="LRR_dom_sf"/>
</dbReference>
<comment type="catalytic activity">
    <reaction evidence="16">
        <text>L-threonyl-[protein] + ATP = O-phospho-L-threonyl-[protein] + ADP + H(+)</text>
        <dbReference type="Rhea" id="RHEA:46608"/>
        <dbReference type="Rhea" id="RHEA-COMP:11060"/>
        <dbReference type="Rhea" id="RHEA-COMP:11605"/>
        <dbReference type="ChEBI" id="CHEBI:15378"/>
        <dbReference type="ChEBI" id="CHEBI:30013"/>
        <dbReference type="ChEBI" id="CHEBI:30616"/>
        <dbReference type="ChEBI" id="CHEBI:61977"/>
        <dbReference type="ChEBI" id="CHEBI:456216"/>
        <dbReference type="EC" id="2.7.11.1"/>
    </reaction>
</comment>
<protein>
    <recommendedName>
        <fullName evidence="2">non-specific serine/threonine protein kinase</fullName>
        <ecNumber evidence="2">2.7.11.1</ecNumber>
    </recommendedName>
</protein>
<dbReference type="Pfam" id="PF07714">
    <property type="entry name" value="PK_Tyr_Ser-Thr"/>
    <property type="match status" value="1"/>
</dbReference>
<dbReference type="InterPro" id="IPR001611">
    <property type="entry name" value="Leu-rich_rpt"/>
</dbReference>
<dbReference type="SUPFAM" id="SSF52058">
    <property type="entry name" value="L domain-like"/>
    <property type="match status" value="1"/>
</dbReference>
<dbReference type="PROSITE" id="PS00107">
    <property type="entry name" value="PROTEIN_KINASE_ATP"/>
    <property type="match status" value="1"/>
</dbReference>
<dbReference type="SMART" id="SM00220">
    <property type="entry name" value="S_TKc"/>
    <property type="match status" value="1"/>
</dbReference>
<dbReference type="InterPro" id="IPR017441">
    <property type="entry name" value="Protein_kinase_ATP_BS"/>
</dbReference>
<dbReference type="InterPro" id="IPR000719">
    <property type="entry name" value="Prot_kinase_dom"/>
</dbReference>
<dbReference type="GO" id="GO:0004674">
    <property type="term" value="F:protein serine/threonine kinase activity"/>
    <property type="evidence" value="ECO:0007669"/>
    <property type="project" value="UniProtKB-KW"/>
</dbReference>
<keyword evidence="15" id="KW-0325">Glycoprotein</keyword>
<dbReference type="SMART" id="SM00369">
    <property type="entry name" value="LRR_TYP"/>
    <property type="match status" value="4"/>
</dbReference>
<dbReference type="EC" id="2.7.11.1" evidence="2"/>
<evidence type="ECO:0000256" key="14">
    <source>
        <dbReference type="ARBA" id="ARBA00023170"/>
    </source>
</evidence>
<evidence type="ECO:0000256" key="5">
    <source>
        <dbReference type="ARBA" id="ARBA00022679"/>
    </source>
</evidence>
<dbReference type="PANTHER" id="PTHR45974">
    <property type="entry name" value="RECEPTOR-LIKE PROTEIN 55"/>
    <property type="match status" value="1"/>
</dbReference>
<sequence length="861" mass="94849">MDIKGSLSSDIGNLSELEELDLSFNPNLEGPLPTSIGNLKNLKVLRLIGCKFSGLIPDEVGTLPNLEVLSLNTNQFVGPIPPSLGRLSNLTWLDLAENKLNGSIPTSANEASGLDQLVKTKHFHLNKNELSGNIPSGFFSSNLVAIHILLDHNNLTGEIPESIGLVKTLEVLRLDNNSLNGNVPTNINNLTSLNVLNLANNKLQQMSNLTGMQQLNYLDLSNNSFESSEAPAWFSDLQNLTTLIIESGNLHGEIPETLFAYPNLQEVRLNNNHFNGTLNMGSNIGQNLSIVNFQNNNFTSVTLSSSYDETLILKGNPVCSNAHLYTTVYCNQQQDGNRPADSSNGRCSRPYEGMILCRAPSFSGNDILDNLPQMQSRLAEMLSGIPVSFQMPSFSFDEDNYLQVELQICPLNFTDFTRNQTLRWFDFTSQSMNLPELYGPCYLNPQPYAYEHKVNRRWIIGIAVSAAAALLVISGLSTYALWQKKRARKAITLANPLASWGANGEEDGDAPQIKLTRYFSLDDLRKITNGFSEDNEIGAGGYGQVYKGMLPEGLLVAIKRSRKGSMQGGLEFKTEIEMLSRVHHKNLVELVGFCFEKGERTLVYEYISNGTLTENLSGKRGLQLDWKKRLSIALDSAKGLAYLHELAKPTIIHRDVKSSNILLDENLTAKVADFGLSTLVLDAERDHASTGVKGTLGYLDPEYLTTQQLTAKSDVYSFGVVLLELMTGRLPIVGGRYVVHEVRMALDVQEEEFHGLRDTIDPALLQNSSYLVGFKRFVGVALRCVEESSVSRPTMNDVAKEIESILKEYEPKENPAPALSGAYFGIARDGPNPITSAEFAFNSGVTSGTGYDGDDYLLSAR</sequence>
<dbReference type="FunFam" id="1.10.510.10:FF:000309">
    <property type="entry name" value="Leucine-rich repeat receptor-like protein kinase"/>
    <property type="match status" value="1"/>
</dbReference>
<keyword evidence="4" id="KW-0433">Leucine-rich repeat</keyword>
<dbReference type="InterPro" id="IPR003591">
    <property type="entry name" value="Leu-rich_rpt_typical-subtyp"/>
</dbReference>
<evidence type="ECO:0000256" key="8">
    <source>
        <dbReference type="ARBA" id="ARBA00022737"/>
    </source>
</evidence>
<feature type="binding site" evidence="18">
    <location>
        <position position="559"/>
    </location>
    <ligand>
        <name>ATP</name>
        <dbReference type="ChEBI" id="CHEBI:30616"/>
    </ligand>
</feature>
<dbReference type="PROSITE" id="PS50011">
    <property type="entry name" value="PROTEIN_KINASE_DOM"/>
    <property type="match status" value="1"/>
</dbReference>
<evidence type="ECO:0000256" key="10">
    <source>
        <dbReference type="ARBA" id="ARBA00022777"/>
    </source>
</evidence>
<evidence type="ECO:0000256" key="13">
    <source>
        <dbReference type="ARBA" id="ARBA00023136"/>
    </source>
</evidence>
<feature type="transmembrane region" description="Helical" evidence="19">
    <location>
        <begin position="458"/>
        <end position="482"/>
    </location>
</feature>
<keyword evidence="9 18" id="KW-0547">Nucleotide-binding</keyword>
<dbReference type="EMBL" id="JACMSC010000006">
    <property type="protein sequence ID" value="KAG6519778.1"/>
    <property type="molecule type" value="Genomic_DNA"/>
</dbReference>
<evidence type="ECO:0000259" key="20">
    <source>
        <dbReference type="PROSITE" id="PS50011"/>
    </source>
</evidence>
<evidence type="ECO:0000256" key="7">
    <source>
        <dbReference type="ARBA" id="ARBA00022729"/>
    </source>
</evidence>
<feature type="domain" description="Protein kinase" evidence="20">
    <location>
        <begin position="531"/>
        <end position="806"/>
    </location>
</feature>
<evidence type="ECO:0000256" key="11">
    <source>
        <dbReference type="ARBA" id="ARBA00022840"/>
    </source>
</evidence>
<comment type="catalytic activity">
    <reaction evidence="17">
        <text>L-seryl-[protein] + ATP = O-phospho-L-seryl-[protein] + ADP + H(+)</text>
        <dbReference type="Rhea" id="RHEA:17989"/>
        <dbReference type="Rhea" id="RHEA-COMP:9863"/>
        <dbReference type="Rhea" id="RHEA-COMP:11604"/>
        <dbReference type="ChEBI" id="CHEBI:15378"/>
        <dbReference type="ChEBI" id="CHEBI:29999"/>
        <dbReference type="ChEBI" id="CHEBI:30616"/>
        <dbReference type="ChEBI" id="CHEBI:83421"/>
        <dbReference type="ChEBI" id="CHEBI:456216"/>
        <dbReference type="EC" id="2.7.11.1"/>
    </reaction>
</comment>
<evidence type="ECO:0000256" key="19">
    <source>
        <dbReference type="SAM" id="Phobius"/>
    </source>
</evidence>
<keyword evidence="14" id="KW-0675">Receptor</keyword>
<comment type="caution">
    <text evidence="21">The sequence shown here is derived from an EMBL/GenBank/DDBJ whole genome shotgun (WGS) entry which is preliminary data.</text>
</comment>
<evidence type="ECO:0000256" key="12">
    <source>
        <dbReference type="ARBA" id="ARBA00022989"/>
    </source>
</evidence>
<dbReference type="PROSITE" id="PS00108">
    <property type="entry name" value="PROTEIN_KINASE_ST"/>
    <property type="match status" value="1"/>
</dbReference>
<dbReference type="InterPro" id="IPR008271">
    <property type="entry name" value="Ser/Thr_kinase_AS"/>
</dbReference>
<dbReference type="Pfam" id="PF00560">
    <property type="entry name" value="LRR_1"/>
    <property type="match status" value="6"/>
</dbReference>
<dbReference type="PANTHER" id="PTHR45974:SF242">
    <property type="entry name" value="LEUCINE-RICH REPEAT PROTEIN KINASE FAMILY PROTEIN"/>
    <property type="match status" value="1"/>
</dbReference>